<accession>A0AAV4V6J5</accession>
<evidence type="ECO:0000256" key="1">
    <source>
        <dbReference type="SAM" id="MobiDB-lite"/>
    </source>
</evidence>
<protein>
    <submittedName>
        <fullName evidence="2">Uncharacterized protein</fullName>
    </submittedName>
</protein>
<evidence type="ECO:0000313" key="3">
    <source>
        <dbReference type="Proteomes" id="UP001054945"/>
    </source>
</evidence>
<reference evidence="2 3" key="1">
    <citation type="submission" date="2021-06" db="EMBL/GenBank/DDBJ databases">
        <title>Caerostris extrusa draft genome.</title>
        <authorList>
            <person name="Kono N."/>
            <person name="Arakawa K."/>
        </authorList>
    </citation>
    <scope>NUCLEOTIDE SEQUENCE [LARGE SCALE GENOMIC DNA]</scope>
</reference>
<dbReference type="EMBL" id="BPLR01014038">
    <property type="protein sequence ID" value="GIY65857.1"/>
    <property type="molecule type" value="Genomic_DNA"/>
</dbReference>
<dbReference type="AlphaFoldDB" id="A0AAV4V6J5"/>
<name>A0AAV4V6J5_CAEEX</name>
<proteinExistence type="predicted"/>
<sequence length="143" mass="16321">MHQLPGKSRSLLQRMPKFPKEKPPTAKTDISNSPQKPRTKISLEENPINRQISLEGEKRTYASIIRNQNEQAHLSTNIPSKLPTNPTEEDLFSTLLKLIHLEEVNGPLLLIAYRAALPTIRKTNCLDEKFCIILEKYGAFLFN</sequence>
<organism evidence="2 3">
    <name type="scientific">Caerostris extrusa</name>
    <name type="common">Bark spider</name>
    <name type="synonym">Caerostris bankana</name>
    <dbReference type="NCBI Taxonomy" id="172846"/>
    <lineage>
        <taxon>Eukaryota</taxon>
        <taxon>Metazoa</taxon>
        <taxon>Ecdysozoa</taxon>
        <taxon>Arthropoda</taxon>
        <taxon>Chelicerata</taxon>
        <taxon>Arachnida</taxon>
        <taxon>Araneae</taxon>
        <taxon>Araneomorphae</taxon>
        <taxon>Entelegynae</taxon>
        <taxon>Araneoidea</taxon>
        <taxon>Araneidae</taxon>
        <taxon>Caerostris</taxon>
    </lineage>
</organism>
<gene>
    <name evidence="2" type="ORF">CEXT_428061</name>
</gene>
<evidence type="ECO:0000313" key="2">
    <source>
        <dbReference type="EMBL" id="GIY65857.1"/>
    </source>
</evidence>
<feature type="region of interest" description="Disordered" evidence="1">
    <location>
        <begin position="1"/>
        <end position="42"/>
    </location>
</feature>
<dbReference type="Proteomes" id="UP001054945">
    <property type="component" value="Unassembled WGS sequence"/>
</dbReference>
<comment type="caution">
    <text evidence="2">The sequence shown here is derived from an EMBL/GenBank/DDBJ whole genome shotgun (WGS) entry which is preliminary data.</text>
</comment>
<keyword evidence="3" id="KW-1185">Reference proteome</keyword>